<sequence length="440" mass="51563">MFQSLCRKTQVLCTRRVREQWVRSFMVELQPVEQIVLVREKQDHNGPTMQFPGIWLRDNCLCDACFHRNSLSRLPHGWNNFDTKVKVQDLSVNVEQETLHINWSDAHRSEYPLEWLRERDFSSANRQRYLSHSYRPESQHWSGDQFQNILQKFEYRDLVSRDDTLAEWLRTLAIYGVALIKNSPLDIGVVKTLCNRVGFIRRTTYGEEFSVKSQPGAKNYSYLAEPLPLHTDMPYFEYKPSLTILHTLEQSVSQGGWNLLADAFYVADLLREKHPEEFEVLSRTRVDWADIGMDNGVSFHNIWRAPVINLDADGNYARINHSVPQRDSHFSIPVQRVQPWYEANALFVRLAQEQAVSFKTTPGDVLTFNNLRMVHGRTGYDDTELNVRHIVGGFVDWDIAYSRLRVLQKQQQQQQQQRLRQQQQLQGQKQVESKLLSQVQ</sequence>
<dbReference type="AlphaFoldDB" id="A0A6J2UFD8"/>
<keyword evidence="5" id="KW-0479">Metal-binding</keyword>
<dbReference type="Gene3D" id="3.60.130.10">
    <property type="entry name" value="Clavaminate synthase-like"/>
    <property type="match status" value="1"/>
</dbReference>
<keyword evidence="6" id="KW-0124">Carnitine biosynthesis</keyword>
<dbReference type="RefSeq" id="XP_030387176.1">
    <property type="nucleotide sequence ID" value="XM_030531316.1"/>
</dbReference>
<dbReference type="FunFam" id="3.30.2020.30:FF:000002">
    <property type="entry name" value="Putative gamma-butyrobetaine dioxygenase"/>
    <property type="match status" value="1"/>
</dbReference>
<keyword evidence="12" id="KW-1185">Reference proteome</keyword>
<dbReference type="InterPro" id="IPR050411">
    <property type="entry name" value="AlphaKG_dependent_hydroxylases"/>
</dbReference>
<dbReference type="Gene3D" id="3.30.2020.30">
    <property type="match status" value="1"/>
</dbReference>
<evidence type="ECO:0000256" key="1">
    <source>
        <dbReference type="ARBA" id="ARBA00001954"/>
    </source>
</evidence>
<dbReference type="UniPathway" id="UPA00118"/>
<dbReference type="GeneID" id="115633828"/>
<evidence type="ECO:0000256" key="3">
    <source>
        <dbReference type="ARBA" id="ARBA00005022"/>
    </source>
</evidence>
<name>A0A6J2UFD8_DROLE</name>
<dbReference type="FunFam" id="3.60.130.10:FF:000001">
    <property type="entry name" value="Trimethyllysine dioxygenase, mitochondrial"/>
    <property type="match status" value="1"/>
</dbReference>
<dbReference type="OrthoDB" id="406634at2759"/>
<evidence type="ECO:0000256" key="8">
    <source>
        <dbReference type="ARBA" id="ARBA00023002"/>
    </source>
</evidence>
<feature type="domain" description="Gamma-butyrobetaine hydroxylase-like N-terminal" evidence="11">
    <location>
        <begin position="44"/>
        <end position="117"/>
    </location>
</feature>
<evidence type="ECO:0000256" key="2">
    <source>
        <dbReference type="ARBA" id="ARBA00001961"/>
    </source>
</evidence>
<evidence type="ECO:0000256" key="6">
    <source>
        <dbReference type="ARBA" id="ARBA00022873"/>
    </source>
</evidence>
<dbReference type="InterPro" id="IPR010376">
    <property type="entry name" value="GBBH-like_N"/>
</dbReference>
<dbReference type="PANTHER" id="PTHR10696:SF33">
    <property type="entry name" value="GAMMA-BUTYROBETAINE DIOXYGENASE"/>
    <property type="match status" value="1"/>
</dbReference>
<dbReference type="InterPro" id="IPR003819">
    <property type="entry name" value="TauD/TfdA-like"/>
</dbReference>
<comment type="cofactor">
    <cofactor evidence="1">
        <name>Fe(2+)</name>
        <dbReference type="ChEBI" id="CHEBI:29033"/>
    </cofactor>
</comment>
<dbReference type="Pfam" id="PF02668">
    <property type="entry name" value="TauD"/>
    <property type="match status" value="1"/>
</dbReference>
<dbReference type="GO" id="GO:0005739">
    <property type="term" value="C:mitochondrion"/>
    <property type="evidence" value="ECO:0007669"/>
    <property type="project" value="TreeGrafter"/>
</dbReference>
<keyword evidence="8" id="KW-0560">Oxidoreductase</keyword>
<accession>A0A6J2UFD8</accession>
<dbReference type="GO" id="GO:0045329">
    <property type="term" value="P:carnitine biosynthetic process"/>
    <property type="evidence" value="ECO:0007669"/>
    <property type="project" value="UniProtKB-UniPathway"/>
</dbReference>
<evidence type="ECO:0000256" key="4">
    <source>
        <dbReference type="ARBA" id="ARBA00008654"/>
    </source>
</evidence>
<dbReference type="PANTHER" id="PTHR10696">
    <property type="entry name" value="GAMMA-BUTYROBETAINE HYDROXYLASE-RELATED"/>
    <property type="match status" value="1"/>
</dbReference>
<organism evidence="12 13">
    <name type="scientific">Drosophila lebanonensis</name>
    <name type="common">Fruit fly</name>
    <name type="synonym">Scaptodrosophila lebanonensis</name>
    <dbReference type="NCBI Taxonomy" id="7225"/>
    <lineage>
        <taxon>Eukaryota</taxon>
        <taxon>Metazoa</taxon>
        <taxon>Ecdysozoa</taxon>
        <taxon>Arthropoda</taxon>
        <taxon>Hexapoda</taxon>
        <taxon>Insecta</taxon>
        <taxon>Pterygota</taxon>
        <taxon>Neoptera</taxon>
        <taxon>Endopterygota</taxon>
        <taxon>Diptera</taxon>
        <taxon>Brachycera</taxon>
        <taxon>Muscomorpha</taxon>
        <taxon>Ephydroidea</taxon>
        <taxon>Drosophilidae</taxon>
        <taxon>Scaptodrosophila</taxon>
    </lineage>
</organism>
<keyword evidence="7 13" id="KW-0223">Dioxygenase</keyword>
<dbReference type="GO" id="GO:0016706">
    <property type="term" value="F:2-oxoglutarate-dependent dioxygenase activity"/>
    <property type="evidence" value="ECO:0007669"/>
    <property type="project" value="UniProtKB-ARBA"/>
</dbReference>
<dbReference type="Proteomes" id="UP000504634">
    <property type="component" value="Unplaced"/>
</dbReference>
<evidence type="ECO:0000256" key="9">
    <source>
        <dbReference type="ARBA" id="ARBA00023004"/>
    </source>
</evidence>
<keyword evidence="9" id="KW-0408">Iron</keyword>
<feature type="domain" description="TauD/TfdA-like" evidence="10">
    <location>
        <begin position="152"/>
        <end position="392"/>
    </location>
</feature>
<evidence type="ECO:0000256" key="5">
    <source>
        <dbReference type="ARBA" id="ARBA00022723"/>
    </source>
</evidence>
<evidence type="ECO:0000259" key="10">
    <source>
        <dbReference type="Pfam" id="PF02668"/>
    </source>
</evidence>
<proteinExistence type="inferred from homology"/>
<protein>
    <submittedName>
        <fullName evidence="13">Gamma-butyrobetaine dioxygenase</fullName>
    </submittedName>
</protein>
<dbReference type="Pfam" id="PF06155">
    <property type="entry name" value="GBBH-like_N"/>
    <property type="match status" value="1"/>
</dbReference>
<dbReference type="InterPro" id="IPR042098">
    <property type="entry name" value="TauD-like_sf"/>
</dbReference>
<dbReference type="SUPFAM" id="SSF51197">
    <property type="entry name" value="Clavaminate synthase-like"/>
    <property type="match status" value="1"/>
</dbReference>
<evidence type="ECO:0000256" key="7">
    <source>
        <dbReference type="ARBA" id="ARBA00022964"/>
    </source>
</evidence>
<comment type="similarity">
    <text evidence="4">Belongs to the gamma-BBH/TMLD family.</text>
</comment>
<evidence type="ECO:0000259" key="11">
    <source>
        <dbReference type="Pfam" id="PF06155"/>
    </source>
</evidence>
<comment type="pathway">
    <text evidence="3">Amine and polyamine biosynthesis; carnitine biosynthesis.</text>
</comment>
<gene>
    <name evidence="13" type="primary">LOC115633828</name>
</gene>
<reference evidence="13" key="1">
    <citation type="submission" date="2025-08" db="UniProtKB">
        <authorList>
            <consortium name="RefSeq"/>
        </authorList>
    </citation>
    <scope>IDENTIFICATION</scope>
    <source>
        <strain evidence="13">11010-0011.00</strain>
        <tissue evidence="13">Whole body</tissue>
    </source>
</reference>
<evidence type="ECO:0000313" key="13">
    <source>
        <dbReference type="RefSeq" id="XP_030387176.1"/>
    </source>
</evidence>
<dbReference type="GO" id="GO:0046872">
    <property type="term" value="F:metal ion binding"/>
    <property type="evidence" value="ECO:0007669"/>
    <property type="project" value="UniProtKB-KW"/>
</dbReference>
<comment type="cofactor">
    <cofactor evidence="2">
        <name>L-ascorbate</name>
        <dbReference type="ChEBI" id="CHEBI:38290"/>
    </cofactor>
</comment>
<dbReference type="CDD" id="cd00250">
    <property type="entry name" value="CAS_like"/>
    <property type="match status" value="1"/>
</dbReference>
<dbReference type="InterPro" id="IPR038492">
    <property type="entry name" value="GBBH-like_N_sf"/>
</dbReference>
<evidence type="ECO:0000313" key="12">
    <source>
        <dbReference type="Proteomes" id="UP000504634"/>
    </source>
</evidence>